<dbReference type="RefSeq" id="WP_207599449.1">
    <property type="nucleotide sequence ID" value="NZ_JAFNJU010000005.1"/>
</dbReference>
<evidence type="ECO:0000313" key="2">
    <source>
        <dbReference type="EMBL" id="MBO1264925.1"/>
    </source>
</evidence>
<gene>
    <name evidence="2" type="ORF">J3A84_07780</name>
</gene>
<dbReference type="Proteomes" id="UP000664218">
    <property type="component" value="Unassembled WGS sequence"/>
</dbReference>
<sequence>MSWQGKEAYLREVLSQVKFSYDHEPIYQELTGHLEERVEGYLSEGYEKKEAEERALENFGNPVEIGKALNREHRPLLGWLHFFSSILAGIAMGVLLLALLTLIFAILDSGSGDVPREDVLYRIDVNEKVRMDNRIIYFDEVIVEKNGDLSILYNTLLTRDFGTSGYSFGNIGTILDETGQDYFFSSGSGSIGGILSRGRHTVHGFPEDAEKLIIEYDFYNRYYKVEIPLKEGGL</sequence>
<reference evidence="2" key="1">
    <citation type="submission" date="2021-03" db="EMBL/GenBank/DDBJ databases">
        <title>Proteiniclasticum marinus sp. nov., isolated from tidal flat sediment.</title>
        <authorList>
            <person name="Namirimu T."/>
            <person name="Yang J.-A."/>
            <person name="Yang S.-H."/>
            <person name="Kim Y.-J."/>
            <person name="Kwon K.K."/>
        </authorList>
    </citation>
    <scope>NUCLEOTIDE SEQUENCE</scope>
    <source>
        <strain evidence="2">SCR006</strain>
    </source>
</reference>
<dbReference type="AlphaFoldDB" id="A0A939HAV2"/>
<name>A0A939HAV2_9CLOT</name>
<accession>A0A939HAV2</accession>
<proteinExistence type="predicted"/>
<dbReference type="EMBL" id="JAFNJU010000005">
    <property type="protein sequence ID" value="MBO1264925.1"/>
    <property type="molecule type" value="Genomic_DNA"/>
</dbReference>
<keyword evidence="1" id="KW-1133">Transmembrane helix</keyword>
<keyword evidence="3" id="KW-1185">Reference proteome</keyword>
<evidence type="ECO:0000313" key="3">
    <source>
        <dbReference type="Proteomes" id="UP000664218"/>
    </source>
</evidence>
<feature type="transmembrane region" description="Helical" evidence="1">
    <location>
        <begin position="79"/>
        <end position="107"/>
    </location>
</feature>
<keyword evidence="1" id="KW-0472">Membrane</keyword>
<dbReference type="InterPro" id="IPR047928">
    <property type="entry name" value="Perm_prefix_1"/>
</dbReference>
<comment type="caution">
    <text evidence="2">The sequence shown here is derived from an EMBL/GenBank/DDBJ whole genome shotgun (WGS) entry which is preliminary data.</text>
</comment>
<keyword evidence="1" id="KW-0812">Transmembrane</keyword>
<protein>
    <submittedName>
        <fullName evidence="2">Uncharacterized protein</fullName>
    </submittedName>
</protein>
<evidence type="ECO:0000256" key="1">
    <source>
        <dbReference type="SAM" id="Phobius"/>
    </source>
</evidence>
<dbReference type="NCBIfam" id="NF038403">
    <property type="entry name" value="perm_prefix_1"/>
    <property type="match status" value="1"/>
</dbReference>
<organism evidence="2 3">
    <name type="scientific">Proteiniclasticum aestuarii</name>
    <dbReference type="NCBI Taxonomy" id="2817862"/>
    <lineage>
        <taxon>Bacteria</taxon>
        <taxon>Bacillati</taxon>
        <taxon>Bacillota</taxon>
        <taxon>Clostridia</taxon>
        <taxon>Eubacteriales</taxon>
        <taxon>Clostridiaceae</taxon>
        <taxon>Proteiniclasticum</taxon>
    </lineage>
</organism>